<comment type="subcellular location">
    <subcellularLocation>
        <location evidence="6">Cytoplasm</location>
    </subcellularLocation>
</comment>
<comment type="domain">
    <text evidence="6">Has three domains with a flexible linker between the domains II and III and assumes an 'L' shape. Domain III is highly mobile and contacts RuvB.</text>
</comment>
<evidence type="ECO:0000313" key="8">
    <source>
        <dbReference type="EMBL" id="PIR77049.1"/>
    </source>
</evidence>
<dbReference type="GO" id="GO:0009379">
    <property type="term" value="C:Holliday junction helicase complex"/>
    <property type="evidence" value="ECO:0007669"/>
    <property type="project" value="InterPro"/>
</dbReference>
<dbReference type="InterPro" id="IPR003583">
    <property type="entry name" value="Hlx-hairpin-Hlx_DNA-bd_motif"/>
</dbReference>
<dbReference type="Gene3D" id="2.40.50.140">
    <property type="entry name" value="Nucleic acid-binding proteins"/>
    <property type="match status" value="1"/>
</dbReference>
<evidence type="ECO:0000313" key="9">
    <source>
        <dbReference type="Proteomes" id="UP000228528"/>
    </source>
</evidence>
<keyword evidence="3 6" id="KW-0238">DNA-binding</keyword>
<comment type="caution">
    <text evidence="6">Lacks conserved residue(s) required for the propagation of feature annotation.</text>
</comment>
<proteinExistence type="inferred from homology"/>
<keyword evidence="2 6" id="KW-0227">DNA damage</keyword>
<comment type="caution">
    <text evidence="8">The sequence shown here is derived from an EMBL/GenBank/DDBJ whole genome shotgun (WGS) entry which is preliminary data.</text>
</comment>
<reference evidence="9" key="1">
    <citation type="submission" date="2017-09" db="EMBL/GenBank/DDBJ databases">
        <title>Depth-based differentiation of microbial function through sediment-hosted aquifers and enrichment of novel symbionts in the deep terrestrial subsurface.</title>
        <authorList>
            <person name="Probst A.J."/>
            <person name="Ladd B."/>
            <person name="Jarett J.K."/>
            <person name="Geller-Mcgrath D.E."/>
            <person name="Sieber C.M.K."/>
            <person name="Emerson J.B."/>
            <person name="Anantharaman K."/>
            <person name="Thomas B.C."/>
            <person name="Malmstrom R."/>
            <person name="Stieglmeier M."/>
            <person name="Klingl A."/>
            <person name="Woyke T."/>
            <person name="Ryan C.M."/>
            <person name="Banfield J.F."/>
        </authorList>
    </citation>
    <scope>NUCLEOTIDE SEQUENCE [LARGE SCALE GENOMIC DNA]</scope>
</reference>
<evidence type="ECO:0000256" key="6">
    <source>
        <dbReference type="HAMAP-Rule" id="MF_00031"/>
    </source>
</evidence>
<keyword evidence="4 6" id="KW-0233">DNA recombination</keyword>
<dbReference type="Gene3D" id="1.10.150.20">
    <property type="entry name" value="5' to 3' exonuclease, C-terminal subdomain"/>
    <property type="match status" value="1"/>
</dbReference>
<keyword evidence="5 6" id="KW-0234">DNA repair</keyword>
<evidence type="ECO:0000256" key="1">
    <source>
        <dbReference type="ARBA" id="ARBA00022490"/>
    </source>
</evidence>
<dbReference type="InterPro" id="IPR012340">
    <property type="entry name" value="NA-bd_OB-fold"/>
</dbReference>
<dbReference type="SMART" id="SM00278">
    <property type="entry name" value="HhH1"/>
    <property type="match status" value="2"/>
</dbReference>
<dbReference type="GO" id="GO:0005524">
    <property type="term" value="F:ATP binding"/>
    <property type="evidence" value="ECO:0007669"/>
    <property type="project" value="InterPro"/>
</dbReference>
<evidence type="ECO:0000256" key="2">
    <source>
        <dbReference type="ARBA" id="ARBA00022763"/>
    </source>
</evidence>
<dbReference type="Proteomes" id="UP000228528">
    <property type="component" value="Unassembled WGS sequence"/>
</dbReference>
<dbReference type="GO" id="GO:0006281">
    <property type="term" value="P:DNA repair"/>
    <property type="evidence" value="ECO:0007669"/>
    <property type="project" value="UniProtKB-UniRule"/>
</dbReference>
<comment type="similarity">
    <text evidence="6">Belongs to the RuvA family.</text>
</comment>
<dbReference type="InterPro" id="IPR010994">
    <property type="entry name" value="RuvA_2-like"/>
</dbReference>
<feature type="region of interest" description="Domain III" evidence="6">
    <location>
        <begin position="144"/>
        <end position="193"/>
    </location>
</feature>
<dbReference type="Pfam" id="PF14520">
    <property type="entry name" value="HHH_5"/>
    <property type="match status" value="1"/>
</dbReference>
<evidence type="ECO:0000256" key="3">
    <source>
        <dbReference type="ARBA" id="ARBA00023125"/>
    </source>
</evidence>
<dbReference type="HAMAP" id="MF_00031">
    <property type="entry name" value="DNA_HJ_migration_RuvA"/>
    <property type="match status" value="1"/>
</dbReference>
<gene>
    <name evidence="6 8" type="primary">ruvA</name>
    <name evidence="8" type="ORF">COU30_04540</name>
</gene>
<dbReference type="SUPFAM" id="SSF47781">
    <property type="entry name" value="RuvA domain 2-like"/>
    <property type="match status" value="1"/>
</dbReference>
<dbReference type="InterPro" id="IPR013849">
    <property type="entry name" value="DNA_helicase_Holl-junc_RuvA_I"/>
</dbReference>
<dbReference type="GO" id="GO:0005737">
    <property type="term" value="C:cytoplasm"/>
    <property type="evidence" value="ECO:0007669"/>
    <property type="project" value="UniProtKB-SubCell"/>
</dbReference>
<sequence>MISLLAGKIVLKTNDAVVLLTSGGVGYEVRVSSSFLGILIVDQEVHMYTYLRVTDSDLSLFGFRSVDERSFFELLLSVSGVGPKSAMNVLNLGSIGDIQSAIARSDVKYLTAVQGMGKKTAERVVLELRSKMGASPMVSEEQPSGQVLSDVIDGLIAMGYEKQDAIATARHLVVGEKTAEVLLREALGMMSKR</sequence>
<dbReference type="NCBIfam" id="TIGR00084">
    <property type="entry name" value="ruvA"/>
    <property type="match status" value="1"/>
</dbReference>
<dbReference type="GO" id="GO:0000400">
    <property type="term" value="F:four-way junction DNA binding"/>
    <property type="evidence" value="ECO:0007669"/>
    <property type="project" value="UniProtKB-UniRule"/>
</dbReference>
<keyword evidence="1 6" id="KW-0963">Cytoplasm</keyword>
<dbReference type="SUPFAM" id="SSF46929">
    <property type="entry name" value="DNA helicase RuvA subunit, C-terminal domain"/>
    <property type="match status" value="1"/>
</dbReference>
<dbReference type="GO" id="GO:0006310">
    <property type="term" value="P:DNA recombination"/>
    <property type="evidence" value="ECO:0007669"/>
    <property type="project" value="UniProtKB-UniRule"/>
</dbReference>
<dbReference type="GO" id="GO:0009378">
    <property type="term" value="F:four-way junction helicase activity"/>
    <property type="evidence" value="ECO:0007669"/>
    <property type="project" value="InterPro"/>
</dbReference>
<feature type="domain" description="Helix-hairpin-helix DNA-binding motif class 1" evidence="7">
    <location>
        <begin position="108"/>
        <end position="127"/>
    </location>
</feature>
<dbReference type="AlphaFoldDB" id="A0A2M6P0G4"/>
<accession>A0A2M6P0G4</accession>
<protein>
    <recommendedName>
        <fullName evidence="6">Holliday junction branch migration complex subunit RuvA</fullName>
    </recommendedName>
</protein>
<evidence type="ECO:0000256" key="4">
    <source>
        <dbReference type="ARBA" id="ARBA00023172"/>
    </source>
</evidence>
<comment type="function">
    <text evidence="6">The RuvA-RuvB-RuvC complex processes Holliday junction (HJ) DNA during genetic recombination and DNA repair, while the RuvA-RuvB complex plays an important role in the rescue of blocked DNA replication forks via replication fork reversal (RFR). RuvA specifically binds to HJ cruciform DNA, conferring on it an open structure. The RuvB hexamer acts as an ATP-dependent pump, pulling dsDNA into and through the RuvAB complex. HJ branch migration allows RuvC to scan DNA until it finds its consensus sequence, where it cleaves and resolves the cruciform DNA.</text>
</comment>
<comment type="subunit">
    <text evidence="6">Homotetramer. Forms an RuvA(8)-RuvB(12)-Holliday junction (HJ) complex. HJ DNA is sandwiched between 2 RuvA tetramers; dsDNA enters through RuvA and exits via RuvB. An RuvB hexamer assembles on each DNA strand where it exits the tetramer. Each RuvB hexamer is contacted by two RuvA subunits (via domain III) on 2 adjacent RuvB subunits; this complex drives branch migration. In the full resolvosome a probable DNA-RuvA(4)-RuvB(12)-RuvC(2) complex forms which resolves the HJ.</text>
</comment>
<feature type="domain" description="Helix-hairpin-helix DNA-binding motif class 1" evidence="7">
    <location>
        <begin position="73"/>
        <end position="92"/>
    </location>
</feature>
<dbReference type="InterPro" id="IPR036267">
    <property type="entry name" value="RuvA_C_sf"/>
</dbReference>
<evidence type="ECO:0000259" key="7">
    <source>
        <dbReference type="SMART" id="SM00278"/>
    </source>
</evidence>
<dbReference type="SUPFAM" id="SSF50249">
    <property type="entry name" value="Nucleic acid-binding proteins"/>
    <property type="match status" value="1"/>
</dbReference>
<dbReference type="Pfam" id="PF01330">
    <property type="entry name" value="RuvA_N"/>
    <property type="match status" value="1"/>
</dbReference>
<name>A0A2M6P0G4_9BACT</name>
<dbReference type="GO" id="GO:0048476">
    <property type="term" value="C:Holliday junction resolvase complex"/>
    <property type="evidence" value="ECO:0007669"/>
    <property type="project" value="UniProtKB-UniRule"/>
</dbReference>
<dbReference type="CDD" id="cd14332">
    <property type="entry name" value="UBA_RuvA_C"/>
    <property type="match status" value="1"/>
</dbReference>
<dbReference type="InterPro" id="IPR011114">
    <property type="entry name" value="RuvA_C"/>
</dbReference>
<dbReference type="InterPro" id="IPR000085">
    <property type="entry name" value="RuvA"/>
</dbReference>
<organism evidence="8 9">
    <name type="scientific">Candidatus Magasanikbacteria bacterium CG10_big_fil_rev_8_21_14_0_10_38_6</name>
    <dbReference type="NCBI Taxonomy" id="1974647"/>
    <lineage>
        <taxon>Bacteria</taxon>
        <taxon>Candidatus Magasanikiibacteriota</taxon>
    </lineage>
</organism>
<dbReference type="EMBL" id="PFBW01000193">
    <property type="protein sequence ID" value="PIR77049.1"/>
    <property type="molecule type" value="Genomic_DNA"/>
</dbReference>
<evidence type="ECO:0000256" key="5">
    <source>
        <dbReference type="ARBA" id="ARBA00023204"/>
    </source>
</evidence>
<feature type="region of interest" description="Domain I" evidence="6">
    <location>
        <begin position="1"/>
        <end position="64"/>
    </location>
</feature>